<dbReference type="KEGG" id="loa:LOAG_01585"/>
<dbReference type="CTD" id="9938970"/>
<dbReference type="EMBL" id="JH712089">
    <property type="protein sequence ID" value="EFO26891.1"/>
    <property type="molecule type" value="Genomic_DNA"/>
</dbReference>
<gene>
    <name evidence="1" type="ORF">LOAG_01585</name>
</gene>
<dbReference type="GeneID" id="9938970"/>
<dbReference type="AlphaFoldDB" id="A0A1S0U8I9"/>
<protein>
    <submittedName>
        <fullName evidence="1">Uncharacterized protein</fullName>
    </submittedName>
</protein>
<name>A0A1S0U8I9_LOALO</name>
<reference evidence="1" key="1">
    <citation type="submission" date="2012-04" db="EMBL/GenBank/DDBJ databases">
        <title>The Genome Sequence of Loa loa.</title>
        <authorList>
            <consortium name="The Broad Institute Genome Sequencing Platform"/>
            <consortium name="Broad Institute Genome Sequencing Center for Infectious Disease"/>
            <person name="Nutman T.B."/>
            <person name="Fink D.L."/>
            <person name="Russ C."/>
            <person name="Young S."/>
            <person name="Zeng Q."/>
            <person name="Gargeya S."/>
            <person name="Alvarado L."/>
            <person name="Berlin A."/>
            <person name="Chapman S.B."/>
            <person name="Chen Z."/>
            <person name="Freedman E."/>
            <person name="Gellesch M."/>
            <person name="Goldberg J."/>
            <person name="Griggs A."/>
            <person name="Gujja S."/>
            <person name="Heilman E.R."/>
            <person name="Heiman D."/>
            <person name="Howarth C."/>
            <person name="Mehta T."/>
            <person name="Neiman D."/>
            <person name="Pearson M."/>
            <person name="Roberts A."/>
            <person name="Saif S."/>
            <person name="Shea T."/>
            <person name="Shenoy N."/>
            <person name="Sisk P."/>
            <person name="Stolte C."/>
            <person name="Sykes S."/>
            <person name="White J."/>
            <person name="Yandava C."/>
            <person name="Haas B."/>
            <person name="Henn M.R."/>
            <person name="Nusbaum C."/>
            <person name="Birren B."/>
        </authorList>
    </citation>
    <scope>NUCLEOTIDE SEQUENCE [LARGE SCALE GENOMIC DNA]</scope>
</reference>
<dbReference type="InParanoid" id="A0A1S0U8I9"/>
<accession>A0A1S0U8I9</accession>
<organism evidence="1">
    <name type="scientific">Loa loa</name>
    <name type="common">Eye worm</name>
    <name type="synonym">Filaria loa</name>
    <dbReference type="NCBI Taxonomy" id="7209"/>
    <lineage>
        <taxon>Eukaryota</taxon>
        <taxon>Metazoa</taxon>
        <taxon>Ecdysozoa</taxon>
        <taxon>Nematoda</taxon>
        <taxon>Chromadorea</taxon>
        <taxon>Rhabditida</taxon>
        <taxon>Spirurina</taxon>
        <taxon>Spiruromorpha</taxon>
        <taxon>Filarioidea</taxon>
        <taxon>Onchocercidae</taxon>
        <taxon>Loa</taxon>
    </lineage>
</organism>
<proteinExistence type="predicted"/>
<evidence type="ECO:0000313" key="1">
    <source>
        <dbReference type="EMBL" id="EFO26891.1"/>
    </source>
</evidence>
<dbReference type="RefSeq" id="XP_003137172.1">
    <property type="nucleotide sequence ID" value="XM_003137124.1"/>
</dbReference>
<sequence>MDALPTVSSFKKTGKNFNHLGNNQLSGEKYLIEGCIKLQTESRLDLRKVEVGLEIEPIWRCNFDSSDDNLRPQFTTFSSLILFSLIEVQQISFQSATQIIYMTLEKASRSCNNLFYHIILITQHIKDLT</sequence>